<comment type="caution">
    <text evidence="8">The sequence shown here is derived from an EMBL/GenBank/DDBJ whole genome shotgun (WGS) entry which is preliminary data.</text>
</comment>
<dbReference type="SUPFAM" id="SSF56024">
    <property type="entry name" value="Phospholipase D/nuclease"/>
    <property type="match status" value="2"/>
</dbReference>
<feature type="compositionally biased region" description="Basic and acidic residues" evidence="6">
    <location>
        <begin position="22"/>
        <end position="34"/>
    </location>
</feature>
<feature type="domain" description="PLD phosphodiesterase" evidence="7">
    <location>
        <begin position="351"/>
        <end position="378"/>
    </location>
</feature>
<dbReference type="AlphaFoldDB" id="A0A919AM79"/>
<dbReference type="PANTHER" id="PTHR21248">
    <property type="entry name" value="CARDIOLIPIN SYNTHASE"/>
    <property type="match status" value="1"/>
</dbReference>
<evidence type="ECO:0000256" key="1">
    <source>
        <dbReference type="ARBA" id="ARBA00003145"/>
    </source>
</evidence>
<accession>A0A919AM79</accession>
<dbReference type="GO" id="GO:0008808">
    <property type="term" value="F:cardiolipin synthase activity"/>
    <property type="evidence" value="ECO:0007669"/>
    <property type="project" value="TreeGrafter"/>
</dbReference>
<reference evidence="8" key="2">
    <citation type="submission" date="2020-09" db="EMBL/GenBank/DDBJ databases">
        <authorList>
            <person name="Sun Q."/>
            <person name="Kim S."/>
        </authorList>
    </citation>
    <scope>NUCLEOTIDE SEQUENCE</scope>
    <source>
        <strain evidence="8">KCTC 42590</strain>
    </source>
</reference>
<gene>
    <name evidence="8" type="ORF">GCM10017044_05660</name>
</gene>
<proteinExistence type="predicted"/>
<organism evidence="8 9">
    <name type="scientific">Kordiimonas sediminis</name>
    <dbReference type="NCBI Taxonomy" id="1735581"/>
    <lineage>
        <taxon>Bacteria</taxon>
        <taxon>Pseudomonadati</taxon>
        <taxon>Pseudomonadota</taxon>
        <taxon>Alphaproteobacteria</taxon>
        <taxon>Kordiimonadales</taxon>
        <taxon>Kordiimonadaceae</taxon>
        <taxon>Kordiimonas</taxon>
    </lineage>
</organism>
<comment type="subcellular location">
    <subcellularLocation>
        <location evidence="2">Secreted</location>
    </subcellularLocation>
</comment>
<evidence type="ECO:0000256" key="6">
    <source>
        <dbReference type="SAM" id="MobiDB-lite"/>
    </source>
</evidence>
<evidence type="ECO:0000256" key="5">
    <source>
        <dbReference type="ARBA" id="ARBA00029594"/>
    </source>
</evidence>
<comment type="function">
    <text evidence="1">Could be a virulence factor.</text>
</comment>
<dbReference type="PANTHER" id="PTHR21248:SF22">
    <property type="entry name" value="PHOSPHOLIPASE D"/>
    <property type="match status" value="1"/>
</dbReference>
<feature type="domain" description="PLD phosphodiesterase" evidence="7">
    <location>
        <begin position="169"/>
        <end position="196"/>
    </location>
</feature>
<dbReference type="GO" id="GO:0032049">
    <property type="term" value="P:cardiolipin biosynthetic process"/>
    <property type="evidence" value="ECO:0007669"/>
    <property type="project" value="UniProtKB-ARBA"/>
</dbReference>
<dbReference type="Gene3D" id="3.30.870.10">
    <property type="entry name" value="Endonuclease Chain A"/>
    <property type="match status" value="2"/>
</dbReference>
<evidence type="ECO:0000259" key="7">
    <source>
        <dbReference type="PROSITE" id="PS50035"/>
    </source>
</evidence>
<dbReference type="SMART" id="SM00155">
    <property type="entry name" value="PLDc"/>
    <property type="match status" value="2"/>
</dbReference>
<name>A0A919AM79_9PROT</name>
<dbReference type="GO" id="GO:0016020">
    <property type="term" value="C:membrane"/>
    <property type="evidence" value="ECO:0007669"/>
    <property type="project" value="TreeGrafter"/>
</dbReference>
<keyword evidence="4" id="KW-0964">Secreted</keyword>
<evidence type="ECO:0000313" key="9">
    <source>
        <dbReference type="Proteomes" id="UP000630923"/>
    </source>
</evidence>
<evidence type="ECO:0000256" key="4">
    <source>
        <dbReference type="ARBA" id="ARBA00022525"/>
    </source>
</evidence>
<feature type="region of interest" description="Disordered" evidence="6">
    <location>
        <begin position="21"/>
        <end position="43"/>
    </location>
</feature>
<evidence type="ECO:0000256" key="3">
    <source>
        <dbReference type="ARBA" id="ARBA00018392"/>
    </source>
</evidence>
<dbReference type="GO" id="GO:0005576">
    <property type="term" value="C:extracellular region"/>
    <property type="evidence" value="ECO:0007669"/>
    <property type="project" value="UniProtKB-SubCell"/>
</dbReference>
<dbReference type="Proteomes" id="UP000630923">
    <property type="component" value="Unassembled WGS sequence"/>
</dbReference>
<dbReference type="InterPro" id="IPR025202">
    <property type="entry name" value="PLD-like_dom"/>
</dbReference>
<dbReference type="CDD" id="cd09157">
    <property type="entry name" value="PLDc_CLS_unchar2_1"/>
    <property type="match status" value="1"/>
</dbReference>
<evidence type="ECO:0000256" key="2">
    <source>
        <dbReference type="ARBA" id="ARBA00004613"/>
    </source>
</evidence>
<reference evidence="8" key="1">
    <citation type="journal article" date="2014" name="Int. J. Syst. Evol. Microbiol.">
        <title>Complete genome sequence of Corynebacterium casei LMG S-19264T (=DSM 44701T), isolated from a smear-ripened cheese.</title>
        <authorList>
            <consortium name="US DOE Joint Genome Institute (JGI-PGF)"/>
            <person name="Walter F."/>
            <person name="Albersmeier A."/>
            <person name="Kalinowski J."/>
            <person name="Ruckert C."/>
        </authorList>
    </citation>
    <scope>NUCLEOTIDE SEQUENCE</scope>
    <source>
        <strain evidence="8">KCTC 42590</strain>
    </source>
</reference>
<evidence type="ECO:0000313" key="8">
    <source>
        <dbReference type="EMBL" id="GHF14439.1"/>
    </source>
</evidence>
<dbReference type="InterPro" id="IPR001736">
    <property type="entry name" value="PLipase_D/transphosphatidylase"/>
</dbReference>
<dbReference type="Pfam" id="PF13091">
    <property type="entry name" value="PLDc_2"/>
    <property type="match status" value="2"/>
</dbReference>
<sequence>MFGLIFYFLFGISRIRRRARRSREQRGMTVREETGDPFGEEGSVDKSLPFRWQVHDQLASRVSGMPITKDNALEPLISGRDAYDAMIDAIDQAHSTIMLTSYIFQADQAGRRFIAALLRAKERGVKIRVLVDAIGNLYGLKPVTPLLRRKGIKVATFNPARLSWRLAFFNLRTHRKILITDGITGFTGGMNIRKHHLGHTDKDGNHVPKVRDIHFKLTGPIVRQMVACFTDDWFYSTSEELDPATWMPQVPKPVAEGVEARTLPDGPDDPFEVTAMVIESALASAYESAKIVTPYFIPSESLIAALKQAALRGVKVDIVTPKVSNLPFFSLVSLAGMRQLIDSDCNIYLSPEPFDHAKLMVVDKSWVLFGSSNWDARSLRLNFEFNVECYGGVFAETMDNIAAARIQESTKLDLKSLKKRPGWKRMLGRVLWLASPYL</sequence>
<dbReference type="EMBL" id="BNCI01000001">
    <property type="protein sequence ID" value="GHF14439.1"/>
    <property type="molecule type" value="Genomic_DNA"/>
</dbReference>
<dbReference type="PROSITE" id="PS50035">
    <property type="entry name" value="PLD"/>
    <property type="match status" value="2"/>
</dbReference>
<protein>
    <recommendedName>
        <fullName evidence="3">Phospholipase D</fullName>
    </recommendedName>
    <alternativeName>
        <fullName evidence="5">Choline phosphatase</fullName>
    </alternativeName>
</protein>
<keyword evidence="9" id="KW-1185">Reference proteome</keyword>